<keyword evidence="4 9" id="KW-0732">Signal</keyword>
<evidence type="ECO:0000313" key="11">
    <source>
        <dbReference type="EMBL" id="KEG01366.1"/>
    </source>
</evidence>
<evidence type="ECO:0000256" key="2">
    <source>
        <dbReference type="ARBA" id="ARBA00007104"/>
    </source>
</evidence>
<comment type="similarity">
    <text evidence="2">Belongs to the EMP24/GP25L family.</text>
</comment>
<feature type="signal peptide" evidence="9">
    <location>
        <begin position="1"/>
        <end position="26"/>
    </location>
</feature>
<feature type="compositionally biased region" description="Low complexity" evidence="7">
    <location>
        <begin position="44"/>
        <end position="61"/>
    </location>
</feature>
<accession>A0A081ICF8</accession>
<evidence type="ECO:0000256" key="9">
    <source>
        <dbReference type="SAM" id="SignalP"/>
    </source>
</evidence>
<evidence type="ECO:0000256" key="3">
    <source>
        <dbReference type="ARBA" id="ARBA00022692"/>
    </source>
</evidence>
<dbReference type="GeneID" id="19962162"/>
<feature type="region of interest" description="Disordered" evidence="7">
    <location>
        <begin position="27"/>
        <end position="113"/>
    </location>
</feature>
<feature type="compositionally biased region" description="Basic and acidic residues" evidence="7">
    <location>
        <begin position="81"/>
        <end position="94"/>
    </location>
</feature>
<evidence type="ECO:0000256" key="5">
    <source>
        <dbReference type="ARBA" id="ARBA00022989"/>
    </source>
</evidence>
<protein>
    <recommendedName>
        <fullName evidence="10">GOLD domain-containing protein</fullName>
    </recommendedName>
</protein>
<comment type="subcellular location">
    <subcellularLocation>
        <location evidence="1">Membrane</location>
        <topology evidence="1">Single-pass type I membrane protein</topology>
    </subcellularLocation>
</comment>
<dbReference type="RefSeq" id="XP_008625821.2">
    <property type="nucleotide sequence ID" value="XM_008627599.2"/>
</dbReference>
<evidence type="ECO:0000256" key="7">
    <source>
        <dbReference type="SAM" id="MobiDB-lite"/>
    </source>
</evidence>
<proteinExistence type="inferred from homology"/>
<evidence type="ECO:0000256" key="6">
    <source>
        <dbReference type="ARBA" id="ARBA00023136"/>
    </source>
</evidence>
<reference evidence="11 12" key="1">
    <citation type="submission" date="2013-02" db="EMBL/GenBank/DDBJ databases">
        <title>The Genome Sequence of Plasmodium vinckei vinckei.</title>
        <authorList>
            <consortium name="The Broad Institute Genome Sequencing Platform"/>
            <consortium name="The Broad Institute Genome Sequencing Center for Infectious Disease"/>
            <person name="Neafsey D."/>
            <person name="Cheeseman I."/>
            <person name="Volkman S."/>
            <person name="Adams J."/>
            <person name="Walker B."/>
            <person name="Young S.K."/>
            <person name="Zeng Q."/>
            <person name="Gargeya S."/>
            <person name="Fitzgerald M."/>
            <person name="Haas B."/>
            <person name="Abouelleil A."/>
            <person name="Alvarado L."/>
            <person name="Arachchi H.M."/>
            <person name="Berlin A.M."/>
            <person name="Chapman S.B."/>
            <person name="Dewar J."/>
            <person name="Goldberg J."/>
            <person name="Griggs A."/>
            <person name="Gujja S."/>
            <person name="Hansen M."/>
            <person name="Howarth C."/>
            <person name="Imamovic A."/>
            <person name="Larimer J."/>
            <person name="McCowan C."/>
            <person name="Murphy C."/>
            <person name="Neiman D."/>
            <person name="Pearson M."/>
            <person name="Priest M."/>
            <person name="Roberts A."/>
            <person name="Saif S."/>
            <person name="Shea T."/>
            <person name="Sisk P."/>
            <person name="Sykes S."/>
            <person name="Wortman J."/>
            <person name="Nusbaum C."/>
            <person name="Birren B."/>
        </authorList>
    </citation>
    <scope>NUCLEOTIDE SEQUENCE [LARGE SCALE GENOMIC DNA]</scope>
    <source>
        <strain evidence="12">vinckei</strain>
    </source>
</reference>
<dbReference type="OrthoDB" id="372095at2759"/>
<keyword evidence="3 8" id="KW-0812">Transmembrane</keyword>
<evidence type="ECO:0000256" key="4">
    <source>
        <dbReference type="ARBA" id="ARBA00022729"/>
    </source>
</evidence>
<dbReference type="AlphaFoldDB" id="A0A081ICF8"/>
<dbReference type="KEGG" id="pvv:PVVCY_0502320"/>
<dbReference type="EMBL" id="KL446952">
    <property type="protein sequence ID" value="KEG01366.1"/>
    <property type="molecule type" value="Genomic_DNA"/>
</dbReference>
<dbReference type="InterPro" id="IPR009038">
    <property type="entry name" value="GOLD_dom"/>
</dbReference>
<evidence type="ECO:0000313" key="12">
    <source>
        <dbReference type="Proteomes" id="UP000030681"/>
    </source>
</evidence>
<keyword evidence="6 8" id="KW-0472">Membrane</keyword>
<evidence type="ECO:0000256" key="8">
    <source>
        <dbReference type="SAM" id="Phobius"/>
    </source>
</evidence>
<feature type="domain" description="GOLD" evidence="10">
    <location>
        <begin position="194"/>
        <end position="366"/>
    </location>
</feature>
<feature type="compositionally biased region" description="Low complexity" evidence="7">
    <location>
        <begin position="95"/>
        <end position="111"/>
    </location>
</feature>
<dbReference type="InterPro" id="IPR015720">
    <property type="entry name" value="Emp24-like"/>
</dbReference>
<dbReference type="PANTHER" id="PTHR22811">
    <property type="entry name" value="TRANSMEMBRANE EMP24 DOMAIN-CONTAINING PROTEIN"/>
    <property type="match status" value="1"/>
</dbReference>
<dbReference type="Proteomes" id="UP000030681">
    <property type="component" value="Unassembled WGS sequence"/>
</dbReference>
<dbReference type="Pfam" id="PF01105">
    <property type="entry name" value="EMP24_GP25L"/>
    <property type="match status" value="1"/>
</dbReference>
<name>A0A081ICF8_PLAVN</name>
<organism evidence="11 12">
    <name type="scientific">Plasmodium vinckei vinckei</name>
    <dbReference type="NCBI Taxonomy" id="54757"/>
    <lineage>
        <taxon>Eukaryota</taxon>
        <taxon>Sar</taxon>
        <taxon>Alveolata</taxon>
        <taxon>Apicomplexa</taxon>
        <taxon>Aconoidasida</taxon>
        <taxon>Haemosporida</taxon>
        <taxon>Plasmodiidae</taxon>
        <taxon>Plasmodium</taxon>
        <taxon>Plasmodium (Vinckeia)</taxon>
    </lineage>
</organism>
<sequence length="371" mass="42533">MKRKNLHLFIVILLIIFNILISGVSSQNSNEKKKGVEKPKGSDSKQNNTNSGSNNSNNNKSSGKKKSNTNVNNNKQNNTKKKPDNIIKKSDKPKSGAASNSNNNGSKNNSNDQFMDEYNKFEKQLLDNEKVEEIYEEGSNVEINGGSKIVENNNEMKPNANDYKEVDGDDLEYNDEDLTSIWNENMKYFEPSTMLTFEIPGNSEEYLLEDIQELNTYFRGLFYLNNELDDSKVLFIISDPDGEIVYKREATDGIFYFHTTKLGVYTITIKNTKWVEKKMVTVAIGLGERPSLSSDHLKDFSSYIEQITLEAKILKNEIKYLSSKHIAHIEKMEQITNKAFLYCFLKLFVLIVLSFFTIYYVKNLVSNKRVL</sequence>
<gene>
    <name evidence="11" type="ORF">YYE_03956</name>
</gene>
<dbReference type="GO" id="GO:0016020">
    <property type="term" value="C:membrane"/>
    <property type="evidence" value="ECO:0007669"/>
    <property type="project" value="UniProtKB-SubCell"/>
</dbReference>
<feature type="transmembrane region" description="Helical" evidence="8">
    <location>
        <begin position="339"/>
        <end position="361"/>
    </location>
</feature>
<feature type="compositionally biased region" description="Low complexity" evidence="7">
    <location>
        <begin position="68"/>
        <end position="77"/>
    </location>
</feature>
<dbReference type="SMART" id="SM01190">
    <property type="entry name" value="EMP24_GP25L"/>
    <property type="match status" value="1"/>
</dbReference>
<feature type="compositionally biased region" description="Basic and acidic residues" evidence="7">
    <location>
        <begin position="30"/>
        <end position="43"/>
    </location>
</feature>
<evidence type="ECO:0000256" key="1">
    <source>
        <dbReference type="ARBA" id="ARBA00004479"/>
    </source>
</evidence>
<feature type="chain" id="PRO_5001758158" description="GOLD domain-containing protein" evidence="9">
    <location>
        <begin position="27"/>
        <end position="371"/>
    </location>
</feature>
<keyword evidence="5 8" id="KW-1133">Transmembrane helix</keyword>
<evidence type="ECO:0000259" key="10">
    <source>
        <dbReference type="SMART" id="SM01190"/>
    </source>
</evidence>